<evidence type="ECO:0008006" key="3">
    <source>
        <dbReference type="Google" id="ProtNLM"/>
    </source>
</evidence>
<dbReference type="AlphaFoldDB" id="A0A453DLE7"/>
<evidence type="ECO:0000313" key="1">
    <source>
        <dbReference type="EnsemblPlants" id="AET2Gv21296200.21"/>
    </source>
</evidence>
<reference evidence="1" key="4">
    <citation type="submission" date="2019-03" db="UniProtKB">
        <authorList>
            <consortium name="EnsemblPlants"/>
        </authorList>
    </citation>
    <scope>IDENTIFICATION</scope>
</reference>
<dbReference type="Gene3D" id="3.30.200.20">
    <property type="entry name" value="Phosphorylase Kinase, domain 1"/>
    <property type="match status" value="1"/>
</dbReference>
<reference evidence="2" key="2">
    <citation type="journal article" date="2017" name="Nat. Plants">
        <title>The Aegilops tauschii genome reveals multiple impacts of transposons.</title>
        <authorList>
            <person name="Zhao G."/>
            <person name="Zou C."/>
            <person name="Li K."/>
            <person name="Wang K."/>
            <person name="Li T."/>
            <person name="Gao L."/>
            <person name="Zhang X."/>
            <person name="Wang H."/>
            <person name="Yang Z."/>
            <person name="Liu X."/>
            <person name="Jiang W."/>
            <person name="Mao L."/>
            <person name="Kong X."/>
            <person name="Jiao Y."/>
            <person name="Jia J."/>
        </authorList>
    </citation>
    <scope>NUCLEOTIDE SEQUENCE [LARGE SCALE GENOMIC DNA]</scope>
    <source>
        <strain evidence="2">cv. AL8/78</strain>
    </source>
</reference>
<reference evidence="1" key="3">
    <citation type="journal article" date="2017" name="Nature">
        <title>Genome sequence of the progenitor of the wheat D genome Aegilops tauschii.</title>
        <authorList>
            <person name="Luo M.C."/>
            <person name="Gu Y.Q."/>
            <person name="Puiu D."/>
            <person name="Wang H."/>
            <person name="Twardziok S.O."/>
            <person name="Deal K.R."/>
            <person name="Huo N."/>
            <person name="Zhu T."/>
            <person name="Wang L."/>
            <person name="Wang Y."/>
            <person name="McGuire P.E."/>
            <person name="Liu S."/>
            <person name="Long H."/>
            <person name="Ramasamy R.K."/>
            <person name="Rodriguez J.C."/>
            <person name="Van S.L."/>
            <person name="Yuan L."/>
            <person name="Wang Z."/>
            <person name="Xia Z."/>
            <person name="Xiao L."/>
            <person name="Anderson O.D."/>
            <person name="Ouyang S."/>
            <person name="Liang Y."/>
            <person name="Zimin A.V."/>
            <person name="Pertea G."/>
            <person name="Qi P."/>
            <person name="Bennetzen J.L."/>
            <person name="Dai X."/>
            <person name="Dawson M.W."/>
            <person name="Muller H.G."/>
            <person name="Kugler K."/>
            <person name="Rivarola-Duarte L."/>
            <person name="Spannagl M."/>
            <person name="Mayer K.F.X."/>
            <person name="Lu F.H."/>
            <person name="Bevan M.W."/>
            <person name="Leroy P."/>
            <person name="Li P."/>
            <person name="You F.M."/>
            <person name="Sun Q."/>
            <person name="Liu Z."/>
            <person name="Lyons E."/>
            <person name="Wicker T."/>
            <person name="Salzberg S.L."/>
            <person name="Devos K.M."/>
            <person name="Dvorak J."/>
        </authorList>
    </citation>
    <scope>NUCLEOTIDE SEQUENCE [LARGE SCALE GENOMIC DNA]</scope>
    <source>
        <strain evidence="1">cv. AL8/78</strain>
    </source>
</reference>
<dbReference type="Gramene" id="AET2Gv21296200.21">
    <property type="protein sequence ID" value="AET2Gv21296200.21"/>
    <property type="gene ID" value="AET2Gv21296200"/>
</dbReference>
<proteinExistence type="predicted"/>
<reference evidence="2" key="1">
    <citation type="journal article" date="2014" name="Science">
        <title>Ancient hybridizations among the ancestral genomes of bread wheat.</title>
        <authorList>
            <consortium name="International Wheat Genome Sequencing Consortium,"/>
            <person name="Marcussen T."/>
            <person name="Sandve S.R."/>
            <person name="Heier L."/>
            <person name="Spannagl M."/>
            <person name="Pfeifer M."/>
            <person name="Jakobsen K.S."/>
            <person name="Wulff B.B."/>
            <person name="Steuernagel B."/>
            <person name="Mayer K.F."/>
            <person name="Olsen O.A."/>
        </authorList>
    </citation>
    <scope>NUCLEOTIDE SEQUENCE [LARGE SCALE GENOMIC DNA]</scope>
    <source>
        <strain evidence="2">cv. AL8/78</strain>
    </source>
</reference>
<keyword evidence="2" id="KW-1185">Reference proteome</keyword>
<dbReference type="Proteomes" id="UP000015105">
    <property type="component" value="Chromosome 2D"/>
</dbReference>
<evidence type="ECO:0000313" key="2">
    <source>
        <dbReference type="Proteomes" id="UP000015105"/>
    </source>
</evidence>
<dbReference type="PANTHER" id="PTHR45707">
    <property type="entry name" value="C2 CALCIUM/LIPID-BINDING PLANT PHOSPHORIBOSYLTRANSFERASE FAMILY PROTEIN"/>
    <property type="match status" value="1"/>
</dbReference>
<name>A0A453DLE7_AEGTS</name>
<accession>A0A453DLE7</accession>
<sequence>MDHKATAARNVLAQILADETAEPKALPLSLLEGITKNFSDELEIGRGGFAVVYKVYIQILITLDLKIHTDANTCW</sequence>
<organism evidence="1 2">
    <name type="scientific">Aegilops tauschii subsp. strangulata</name>
    <name type="common">Goatgrass</name>
    <dbReference type="NCBI Taxonomy" id="200361"/>
    <lineage>
        <taxon>Eukaryota</taxon>
        <taxon>Viridiplantae</taxon>
        <taxon>Streptophyta</taxon>
        <taxon>Embryophyta</taxon>
        <taxon>Tracheophyta</taxon>
        <taxon>Spermatophyta</taxon>
        <taxon>Magnoliopsida</taxon>
        <taxon>Liliopsida</taxon>
        <taxon>Poales</taxon>
        <taxon>Poaceae</taxon>
        <taxon>BOP clade</taxon>
        <taxon>Pooideae</taxon>
        <taxon>Triticodae</taxon>
        <taxon>Triticeae</taxon>
        <taxon>Triticinae</taxon>
        <taxon>Aegilops</taxon>
    </lineage>
</organism>
<reference evidence="1" key="5">
    <citation type="journal article" date="2021" name="G3 (Bethesda)">
        <title>Aegilops tauschii genome assembly Aet v5.0 features greater sequence contiguity and improved annotation.</title>
        <authorList>
            <person name="Wang L."/>
            <person name="Zhu T."/>
            <person name="Rodriguez J.C."/>
            <person name="Deal K.R."/>
            <person name="Dubcovsky J."/>
            <person name="McGuire P.E."/>
            <person name="Lux T."/>
            <person name="Spannagl M."/>
            <person name="Mayer K.F.X."/>
            <person name="Baldrich P."/>
            <person name="Meyers B.C."/>
            <person name="Huo N."/>
            <person name="Gu Y.Q."/>
            <person name="Zhou H."/>
            <person name="Devos K.M."/>
            <person name="Bennetzen J.L."/>
            <person name="Unver T."/>
            <person name="Budak H."/>
            <person name="Gulick P.J."/>
            <person name="Galiba G."/>
            <person name="Kalapos B."/>
            <person name="Nelson D.R."/>
            <person name="Li P."/>
            <person name="You F.M."/>
            <person name="Luo M.C."/>
            <person name="Dvorak J."/>
        </authorList>
    </citation>
    <scope>NUCLEOTIDE SEQUENCE [LARGE SCALE GENOMIC DNA]</scope>
    <source>
        <strain evidence="1">cv. AL8/78</strain>
    </source>
</reference>
<protein>
    <recommendedName>
        <fullName evidence="3">Protein kinase domain-containing protein</fullName>
    </recommendedName>
</protein>
<dbReference type="PANTHER" id="PTHR45707:SF73">
    <property type="entry name" value="PROTEIN KINASE DOMAIN-CONTAINING PROTEIN"/>
    <property type="match status" value="1"/>
</dbReference>
<dbReference type="EnsemblPlants" id="AET2Gv21296200.21">
    <property type="protein sequence ID" value="AET2Gv21296200.21"/>
    <property type="gene ID" value="AET2Gv21296200"/>
</dbReference>